<keyword evidence="3" id="KW-1185">Reference proteome</keyword>
<feature type="chain" id="PRO_5009139260" evidence="1">
    <location>
        <begin position="33"/>
        <end position="132"/>
    </location>
</feature>
<name>A0A1E3WDY8_9HYPH</name>
<accession>A0A1E3WDY8</accession>
<comment type="caution">
    <text evidence="2">The sequence shown here is derived from an EMBL/GenBank/DDBJ whole genome shotgun (WGS) entry which is preliminary data.</text>
</comment>
<gene>
    <name evidence="2" type="ORF">AUC71_10455</name>
</gene>
<keyword evidence="1" id="KW-0732">Signal</keyword>
<evidence type="ECO:0000313" key="3">
    <source>
        <dbReference type="Proteomes" id="UP000095042"/>
    </source>
</evidence>
<sequence length="132" mass="13367">MNDEDFMTGNRTLGLASAAAFAMLCFAAPAQAAPYDGAWKMSLVTTDGHCGVISVGLAISGGQITSTSGKFVFRPIHIAGVVSGSGQAQMNGVAGPRKAAGNGRFTRAKGKGQWNGVGPSGVCSGYWIAVRG</sequence>
<protein>
    <submittedName>
        <fullName evidence="2">Uncharacterized protein</fullName>
    </submittedName>
</protein>
<dbReference type="Proteomes" id="UP000095042">
    <property type="component" value="Unassembled WGS sequence"/>
</dbReference>
<reference evidence="2 3" key="1">
    <citation type="journal article" date="2016" name="Environ. Microbiol.">
        <title>New Methyloceanibacter diversity from North Sea sediments includes methanotroph containing solely the soluble methane monooxygenase.</title>
        <authorList>
            <person name="Vekeman B."/>
            <person name="Kerckhof F.M."/>
            <person name="Cremers G."/>
            <person name="de Vos P."/>
            <person name="Vandamme P."/>
            <person name="Boon N."/>
            <person name="Op den Camp H.J."/>
            <person name="Heylen K."/>
        </authorList>
    </citation>
    <scope>NUCLEOTIDE SEQUENCE [LARGE SCALE GENOMIC DNA]</scope>
    <source>
        <strain evidence="2 3">R-67177</strain>
    </source>
</reference>
<dbReference type="AlphaFoldDB" id="A0A1E3WDY8"/>
<proteinExistence type="predicted"/>
<evidence type="ECO:0000313" key="2">
    <source>
        <dbReference type="EMBL" id="ODS03277.1"/>
    </source>
</evidence>
<evidence type="ECO:0000256" key="1">
    <source>
        <dbReference type="SAM" id="SignalP"/>
    </source>
</evidence>
<dbReference type="EMBL" id="LPWD01000131">
    <property type="protein sequence ID" value="ODS03277.1"/>
    <property type="molecule type" value="Genomic_DNA"/>
</dbReference>
<feature type="signal peptide" evidence="1">
    <location>
        <begin position="1"/>
        <end position="32"/>
    </location>
</feature>
<organism evidence="2 3">
    <name type="scientific">Methyloceanibacter marginalis</name>
    <dbReference type="NCBI Taxonomy" id="1774971"/>
    <lineage>
        <taxon>Bacteria</taxon>
        <taxon>Pseudomonadati</taxon>
        <taxon>Pseudomonadota</taxon>
        <taxon>Alphaproteobacteria</taxon>
        <taxon>Hyphomicrobiales</taxon>
        <taxon>Hyphomicrobiaceae</taxon>
        <taxon>Methyloceanibacter</taxon>
    </lineage>
</organism>